<feature type="transmembrane region" description="Helical" evidence="1">
    <location>
        <begin position="12"/>
        <end position="32"/>
    </location>
</feature>
<feature type="transmembrane region" description="Helical" evidence="1">
    <location>
        <begin position="123"/>
        <end position="145"/>
    </location>
</feature>
<keyword evidence="1" id="KW-0472">Membrane</keyword>
<organism evidence="2 3">
    <name type="scientific">Vagococcus carniphilus</name>
    <dbReference type="NCBI Taxonomy" id="218144"/>
    <lineage>
        <taxon>Bacteria</taxon>
        <taxon>Bacillati</taxon>
        <taxon>Bacillota</taxon>
        <taxon>Bacilli</taxon>
        <taxon>Lactobacillales</taxon>
        <taxon>Enterococcaceae</taxon>
        <taxon>Vagococcus</taxon>
    </lineage>
</organism>
<keyword evidence="3" id="KW-1185">Reference proteome</keyword>
<dbReference type="AlphaFoldDB" id="A0A430AWF9"/>
<keyword evidence="1" id="KW-1133">Transmembrane helix</keyword>
<sequence length="215" mass="25591">MIRLKGYGEVLLLILFFLTLAITLTINAKWLYLVDIKMLDILDYVDLSKHELVKNYDQLMRYLNFFWVNPLKMTDFPVSESGALHFFEVKRLFQINYLVFGLTIVPSFILLKNKIKHSTLWLLVRPFSYLLVALVALIIFMALAFDTFFVKFHEIFFNNDAWVFNPMTDPVILVLPQDYFMHCFILFFILFVLFISLLIYFGKRQLKTTKKRENP</sequence>
<dbReference type="OrthoDB" id="9813051at2"/>
<comment type="caution">
    <text evidence="2">The sequence shown here is derived from an EMBL/GenBank/DDBJ whole genome shotgun (WGS) entry which is preliminary data.</text>
</comment>
<protein>
    <recommendedName>
        <fullName evidence="4">TIGR01906 family membrane protein</fullName>
    </recommendedName>
</protein>
<reference evidence="2 3" key="1">
    <citation type="submission" date="2017-05" db="EMBL/GenBank/DDBJ databases">
        <title>Vagococcus spp. assemblies.</title>
        <authorList>
            <person name="Gulvik C.A."/>
        </authorList>
    </citation>
    <scope>NUCLEOTIDE SEQUENCE [LARGE SCALE GENOMIC DNA]</scope>
    <source>
        <strain evidence="2 3">SS1714</strain>
    </source>
</reference>
<evidence type="ECO:0008006" key="4">
    <source>
        <dbReference type="Google" id="ProtNLM"/>
    </source>
</evidence>
<evidence type="ECO:0000313" key="2">
    <source>
        <dbReference type="EMBL" id="RSU12397.1"/>
    </source>
</evidence>
<evidence type="ECO:0000313" key="3">
    <source>
        <dbReference type="Proteomes" id="UP000288028"/>
    </source>
</evidence>
<feature type="transmembrane region" description="Helical" evidence="1">
    <location>
        <begin position="92"/>
        <end position="111"/>
    </location>
</feature>
<feature type="transmembrane region" description="Helical" evidence="1">
    <location>
        <begin position="179"/>
        <end position="202"/>
    </location>
</feature>
<dbReference type="RefSeq" id="WP_126795285.1">
    <property type="nucleotide sequence ID" value="NZ_CP060720.1"/>
</dbReference>
<dbReference type="GeneID" id="95581098"/>
<dbReference type="EMBL" id="NGKB01000011">
    <property type="protein sequence ID" value="RSU12397.1"/>
    <property type="molecule type" value="Genomic_DNA"/>
</dbReference>
<dbReference type="InterPro" id="IPR010178">
    <property type="entry name" value="Lit"/>
</dbReference>
<name>A0A430AWF9_9ENTE</name>
<proteinExistence type="predicted"/>
<dbReference type="Proteomes" id="UP000288028">
    <property type="component" value="Unassembled WGS sequence"/>
</dbReference>
<keyword evidence="1" id="KW-0812">Transmembrane</keyword>
<gene>
    <name evidence="2" type="ORF">CBF28_11200</name>
</gene>
<dbReference type="Pfam" id="PF07314">
    <property type="entry name" value="Lit"/>
    <property type="match status" value="1"/>
</dbReference>
<dbReference type="NCBIfam" id="TIGR01906">
    <property type="entry name" value="integ_TIGR01906"/>
    <property type="match status" value="1"/>
</dbReference>
<evidence type="ECO:0000256" key="1">
    <source>
        <dbReference type="SAM" id="Phobius"/>
    </source>
</evidence>
<accession>A0A430AWF9</accession>